<dbReference type="RefSeq" id="WP_169130584.1">
    <property type="nucleotide sequence ID" value="NZ_CAWPLS010000260.1"/>
</dbReference>
<sequence length="564" mass="61052">MYNEYFGFSAAPFSIAPDPRYLFMSERHREALAHLLYGLRVDGGFVLLTGEVGTGKTTICRCLLEQVPDGCDIAFILNPKLDTLELLATLCDELHVPVAGAEHSVKVLVDRINRHLLDANARGRKTVLIVDEAQNLSNEVLEQLRLLTNLETNERKLLQIILLGQPELRERLAQPELRQLAQRIVARYHLEPLSRQEVGAYVNHRLAVAGGQQRLFPDAVIDRLYRLSGGTPRLINVICDRALLGAYVEGKTSVARSTLDKAAGEVLGSVPRASAARRIALASALGIALAGGAAAAWHYGLAVPATGTTAPVAAAPAVPEPAPPAATPVAKASDPGSAEADAEPVAVAAEAAATTQENPIAWPKPEEHWLHEVMAVRSLFALWGLDARLLGIDDACRLAARRDLGCLRREGGLDELRAMNAPAIVELRQADGPNFLATLLGIDGERARIAFAGDTHDVSLDTLQRQWHGNYTLLWRTPPGWHRTVGTGMRGNDVVWVVRQLARWEGLTEPEASPSAYTARIEERMRAFQRSTGLPEDGVVGPLTVVRLAALSDPGTPVLTKQAQ</sequence>
<evidence type="ECO:0000256" key="1">
    <source>
        <dbReference type="SAM" id="MobiDB-lite"/>
    </source>
</evidence>
<feature type="domain" description="AAA+ ATPase" evidence="2">
    <location>
        <begin position="42"/>
        <end position="195"/>
    </location>
</feature>
<dbReference type="PANTHER" id="PTHR35894:SF1">
    <property type="entry name" value="PHOSPHORIBULOKINASE _ URIDINE KINASE FAMILY"/>
    <property type="match status" value="1"/>
</dbReference>
<name>A0ABZ1ALE2_AROEV</name>
<protein>
    <submittedName>
        <fullName evidence="3">AAA family ATPase</fullName>
    </submittedName>
</protein>
<dbReference type="PANTHER" id="PTHR35894">
    <property type="entry name" value="GENERAL SECRETION PATHWAY PROTEIN A-RELATED"/>
    <property type="match status" value="1"/>
</dbReference>
<dbReference type="SUPFAM" id="SSF47090">
    <property type="entry name" value="PGBD-like"/>
    <property type="match status" value="1"/>
</dbReference>
<gene>
    <name evidence="3" type="ORF">U5817_18965</name>
</gene>
<dbReference type="InterPro" id="IPR052026">
    <property type="entry name" value="ExeA_AAA_ATPase_DNA-bind"/>
</dbReference>
<dbReference type="SMART" id="SM00382">
    <property type="entry name" value="AAA"/>
    <property type="match status" value="1"/>
</dbReference>
<dbReference type="Proteomes" id="UP001626593">
    <property type="component" value="Chromosome"/>
</dbReference>
<dbReference type="InterPro" id="IPR036366">
    <property type="entry name" value="PGBDSf"/>
</dbReference>
<keyword evidence="4" id="KW-1185">Reference proteome</keyword>
<dbReference type="SUPFAM" id="SSF52540">
    <property type="entry name" value="P-loop containing nucleoside triphosphate hydrolases"/>
    <property type="match status" value="1"/>
</dbReference>
<dbReference type="Gene3D" id="3.40.50.300">
    <property type="entry name" value="P-loop containing nucleotide triphosphate hydrolases"/>
    <property type="match status" value="1"/>
</dbReference>
<feature type="region of interest" description="Disordered" evidence="1">
    <location>
        <begin position="314"/>
        <end position="337"/>
    </location>
</feature>
<dbReference type="EMBL" id="CP141259">
    <property type="protein sequence ID" value="WRL45266.1"/>
    <property type="molecule type" value="Genomic_DNA"/>
</dbReference>
<evidence type="ECO:0000313" key="3">
    <source>
        <dbReference type="EMBL" id="WRL45266.1"/>
    </source>
</evidence>
<dbReference type="Gene3D" id="3.90.70.10">
    <property type="entry name" value="Cysteine proteinases"/>
    <property type="match status" value="1"/>
</dbReference>
<dbReference type="InterPro" id="IPR036365">
    <property type="entry name" value="PGBD-like_sf"/>
</dbReference>
<proteinExistence type="predicted"/>
<dbReference type="InterPro" id="IPR027417">
    <property type="entry name" value="P-loop_NTPase"/>
</dbReference>
<accession>A0ABZ1ALE2</accession>
<dbReference type="Pfam" id="PF13401">
    <property type="entry name" value="AAA_22"/>
    <property type="match status" value="1"/>
</dbReference>
<dbReference type="InterPro" id="IPR002477">
    <property type="entry name" value="Peptidoglycan-bd-like"/>
</dbReference>
<dbReference type="CDD" id="cd00009">
    <property type="entry name" value="AAA"/>
    <property type="match status" value="1"/>
</dbReference>
<dbReference type="InterPro" id="IPR049945">
    <property type="entry name" value="AAA_22"/>
</dbReference>
<evidence type="ECO:0000313" key="4">
    <source>
        <dbReference type="Proteomes" id="UP001626593"/>
    </source>
</evidence>
<dbReference type="Pfam" id="PF01471">
    <property type="entry name" value="PG_binding_1"/>
    <property type="match status" value="1"/>
</dbReference>
<organism evidence="3 4">
    <name type="scientific">Aromatoleum evansii</name>
    <name type="common">Azoarcus evansii</name>
    <dbReference type="NCBI Taxonomy" id="59406"/>
    <lineage>
        <taxon>Bacteria</taxon>
        <taxon>Pseudomonadati</taxon>
        <taxon>Pseudomonadota</taxon>
        <taxon>Betaproteobacteria</taxon>
        <taxon>Rhodocyclales</taxon>
        <taxon>Rhodocyclaceae</taxon>
        <taxon>Aromatoleum</taxon>
    </lineage>
</organism>
<dbReference type="InterPro" id="IPR003593">
    <property type="entry name" value="AAA+_ATPase"/>
</dbReference>
<dbReference type="Gene3D" id="1.10.101.10">
    <property type="entry name" value="PGBD-like superfamily/PGBD"/>
    <property type="match status" value="1"/>
</dbReference>
<reference evidence="3 4" key="1">
    <citation type="submission" date="2023-12" db="EMBL/GenBank/DDBJ databases">
        <title>A. evansii MAY27, complete genome.</title>
        <authorList>
            <person name="Wang Y."/>
        </authorList>
    </citation>
    <scope>NUCLEOTIDE SEQUENCE [LARGE SCALE GENOMIC DNA]</scope>
    <source>
        <strain evidence="3 4">MAY27</strain>
    </source>
</reference>
<evidence type="ECO:0000259" key="2">
    <source>
        <dbReference type="SMART" id="SM00382"/>
    </source>
</evidence>